<protein>
    <submittedName>
        <fullName evidence="1">Uncharacterized protein</fullName>
    </submittedName>
</protein>
<sequence length="137" mass="15824">MKKNNNNYRSDRTGELTRENPIHCYSGKETITGRVYGTCRRFPRPDGSSQYLFKLAGPEGPDQFGRLQLTTLELYVNADRDPDEVRRVLRNGRMLTLDFCRRYDVYIDRDGRLAERGFLFVSGPEHIRTLDDTAATA</sequence>
<proteinExistence type="predicted"/>
<comment type="caution">
    <text evidence="1">The sequence shown here is derived from an EMBL/GenBank/DDBJ whole genome shotgun (WGS) entry which is preliminary data.</text>
</comment>
<accession>A6NS33</accession>
<dbReference type="Proteomes" id="UP000003639">
    <property type="component" value="Unassembled WGS sequence"/>
</dbReference>
<keyword evidence="2" id="KW-1185">Reference proteome</keyword>
<evidence type="ECO:0000313" key="1">
    <source>
        <dbReference type="EMBL" id="EDN01071.1"/>
    </source>
</evidence>
<dbReference type="AlphaFoldDB" id="A6NS33"/>
<reference evidence="1 2" key="2">
    <citation type="submission" date="2007-06" db="EMBL/GenBank/DDBJ databases">
        <title>Draft genome sequence of Pseudoflavonifractor capillosus ATCC 29799.</title>
        <authorList>
            <person name="Sudarsanam P."/>
            <person name="Ley R."/>
            <person name="Guruge J."/>
            <person name="Turnbaugh P.J."/>
            <person name="Mahowald M."/>
            <person name="Liep D."/>
            <person name="Gordon J."/>
        </authorList>
    </citation>
    <scope>NUCLEOTIDE SEQUENCE [LARGE SCALE GENOMIC DNA]</scope>
    <source>
        <strain evidence="1 2">ATCC 29799</strain>
    </source>
</reference>
<name>A6NS33_9FIRM</name>
<evidence type="ECO:0000313" key="2">
    <source>
        <dbReference type="Proteomes" id="UP000003639"/>
    </source>
</evidence>
<organism evidence="1 2">
    <name type="scientific">Pseudoflavonifractor capillosus ATCC 29799</name>
    <dbReference type="NCBI Taxonomy" id="411467"/>
    <lineage>
        <taxon>Bacteria</taxon>
        <taxon>Bacillati</taxon>
        <taxon>Bacillota</taxon>
        <taxon>Clostridia</taxon>
        <taxon>Eubacteriales</taxon>
        <taxon>Oscillospiraceae</taxon>
        <taxon>Pseudoflavonifractor</taxon>
    </lineage>
</organism>
<gene>
    <name evidence="1" type="ORF">BACCAP_01011</name>
</gene>
<reference evidence="1 2" key="1">
    <citation type="submission" date="2007-04" db="EMBL/GenBank/DDBJ databases">
        <authorList>
            <person name="Fulton L."/>
            <person name="Clifton S."/>
            <person name="Fulton B."/>
            <person name="Xu J."/>
            <person name="Minx P."/>
            <person name="Pepin K.H."/>
            <person name="Johnson M."/>
            <person name="Thiruvilangam P."/>
            <person name="Bhonagiri V."/>
            <person name="Nash W.E."/>
            <person name="Mardis E.R."/>
            <person name="Wilson R.K."/>
        </authorList>
    </citation>
    <scope>NUCLEOTIDE SEQUENCE [LARGE SCALE GENOMIC DNA]</scope>
    <source>
        <strain evidence="1 2">ATCC 29799</strain>
    </source>
</reference>
<dbReference type="RefSeq" id="WP_006571560.1">
    <property type="nucleotide sequence ID" value="NZ_AAXG02000007.1"/>
</dbReference>
<dbReference type="EMBL" id="AAXG02000007">
    <property type="protein sequence ID" value="EDN01071.1"/>
    <property type="molecule type" value="Genomic_DNA"/>
</dbReference>
<dbReference type="STRING" id="411467.BACCAP_01011"/>